<protein>
    <submittedName>
        <fullName evidence="1">Uncharacterized protein</fullName>
    </submittedName>
</protein>
<accession>A0A067SYS3</accession>
<gene>
    <name evidence="1" type="ORF">GALMADRAFT_247264</name>
</gene>
<dbReference type="HOGENOM" id="CLU_1643805_0_0_1"/>
<dbReference type="EMBL" id="KL142379">
    <property type="protein sequence ID" value="KDR76085.1"/>
    <property type="molecule type" value="Genomic_DNA"/>
</dbReference>
<evidence type="ECO:0000313" key="2">
    <source>
        <dbReference type="Proteomes" id="UP000027222"/>
    </source>
</evidence>
<name>A0A067SYS3_GALM3</name>
<keyword evidence="2" id="KW-1185">Reference proteome</keyword>
<organism evidence="1 2">
    <name type="scientific">Galerina marginata (strain CBS 339.88)</name>
    <dbReference type="NCBI Taxonomy" id="685588"/>
    <lineage>
        <taxon>Eukaryota</taxon>
        <taxon>Fungi</taxon>
        <taxon>Dikarya</taxon>
        <taxon>Basidiomycota</taxon>
        <taxon>Agaricomycotina</taxon>
        <taxon>Agaricomycetes</taxon>
        <taxon>Agaricomycetidae</taxon>
        <taxon>Agaricales</taxon>
        <taxon>Agaricineae</taxon>
        <taxon>Strophariaceae</taxon>
        <taxon>Galerina</taxon>
    </lineage>
</organism>
<evidence type="ECO:0000313" key="1">
    <source>
        <dbReference type="EMBL" id="KDR76085.1"/>
    </source>
</evidence>
<dbReference type="AlphaFoldDB" id="A0A067SYS3"/>
<reference evidence="2" key="1">
    <citation type="journal article" date="2014" name="Proc. Natl. Acad. Sci. U.S.A.">
        <title>Extensive sampling of basidiomycete genomes demonstrates inadequacy of the white-rot/brown-rot paradigm for wood decay fungi.</title>
        <authorList>
            <person name="Riley R."/>
            <person name="Salamov A.A."/>
            <person name="Brown D.W."/>
            <person name="Nagy L.G."/>
            <person name="Floudas D."/>
            <person name="Held B.W."/>
            <person name="Levasseur A."/>
            <person name="Lombard V."/>
            <person name="Morin E."/>
            <person name="Otillar R."/>
            <person name="Lindquist E.A."/>
            <person name="Sun H."/>
            <person name="LaButti K.M."/>
            <person name="Schmutz J."/>
            <person name="Jabbour D."/>
            <person name="Luo H."/>
            <person name="Baker S.E."/>
            <person name="Pisabarro A.G."/>
            <person name="Walton J.D."/>
            <person name="Blanchette R.A."/>
            <person name="Henrissat B."/>
            <person name="Martin F."/>
            <person name="Cullen D."/>
            <person name="Hibbett D.S."/>
            <person name="Grigoriev I.V."/>
        </authorList>
    </citation>
    <scope>NUCLEOTIDE SEQUENCE [LARGE SCALE GENOMIC DNA]</scope>
    <source>
        <strain evidence="2">CBS 339.88</strain>
    </source>
</reference>
<proteinExistence type="predicted"/>
<dbReference type="Proteomes" id="UP000027222">
    <property type="component" value="Unassembled WGS sequence"/>
</dbReference>
<sequence length="161" mass="18101">MPSGTSFPLRVALLVWWHWSILRSNWVLVFVRERKAMMGRQKWVDAGGWEKVTRKQWTKGFGPKTGGRELLLVRLFCPKASSNVSMYAAVVIAFLAAQSTLGRRRLVTVAAAKQWHGRAEEVRGDSMSLWAQIDVGVNRFGSIRQPVASNLFLLAATDTSR</sequence>